<keyword evidence="8" id="KW-0807">Transducer</keyword>
<feature type="transmembrane region" description="Helical" evidence="9">
    <location>
        <begin position="285"/>
        <end position="305"/>
    </location>
</feature>
<comment type="similarity">
    <text evidence="2">Belongs to the G-protein coupled receptor 1 family.</text>
</comment>
<dbReference type="Proteomes" id="UP000789390">
    <property type="component" value="Unassembled WGS sequence"/>
</dbReference>
<keyword evidence="5" id="KW-0297">G-protein coupled receptor</keyword>
<evidence type="ECO:0000259" key="10">
    <source>
        <dbReference type="PROSITE" id="PS50262"/>
    </source>
</evidence>
<proteinExistence type="inferred from homology"/>
<dbReference type="OrthoDB" id="10049706at2759"/>
<dbReference type="Gene3D" id="1.20.1070.10">
    <property type="entry name" value="Rhodopsin 7-helix transmembrane proteins"/>
    <property type="match status" value="2"/>
</dbReference>
<feature type="transmembrane region" description="Helical" evidence="9">
    <location>
        <begin position="112"/>
        <end position="134"/>
    </location>
</feature>
<evidence type="ECO:0000256" key="7">
    <source>
        <dbReference type="ARBA" id="ARBA00023170"/>
    </source>
</evidence>
<comment type="caution">
    <text evidence="11">The sequence shown here is derived from an EMBL/GenBank/DDBJ whole genome shotgun (WGS) entry which is preliminary data.</text>
</comment>
<evidence type="ECO:0000256" key="4">
    <source>
        <dbReference type="ARBA" id="ARBA00022989"/>
    </source>
</evidence>
<feature type="transmembrane region" description="Helical" evidence="9">
    <location>
        <begin position="244"/>
        <end position="265"/>
    </location>
</feature>
<evidence type="ECO:0000313" key="12">
    <source>
        <dbReference type="Proteomes" id="UP000789390"/>
    </source>
</evidence>
<evidence type="ECO:0000256" key="3">
    <source>
        <dbReference type="ARBA" id="ARBA00022692"/>
    </source>
</evidence>
<keyword evidence="6 9" id="KW-0472">Membrane</keyword>
<feature type="domain" description="G-protein coupled receptors family 1 profile" evidence="10">
    <location>
        <begin position="48"/>
        <end position="302"/>
    </location>
</feature>
<sequence>MLLDDVEVNLEGETGQQESSGYIAYHERLETYIVPVVFGIIFLVGVVGNGFLMFILCRHKSMRSAPNTLIFNLALGDILVLVFSVPFTSTIYTFDSWPYGEFVCKASEFAKAIIWVTSIGLALPAALFSHLMTIPLGNVTEESSINVNETAIPQDKIVVCYPFPEEFGPIYAKVVVLLRFLVHYFQPLLIISTFYAIMTHHLLRSVQTIPGQAILSTGSRHRHHPSDSLSNNNQNRARRKVAKMVQCLVILFAVCFLPMHVFFLWFHFDSNSRENYNSFWNGFRIFGFVLAYINSCINPIALYCVSTKFRKHFNRLLFCCCCNSESRGNSRVSSRRRIHRDEGYPLNEFHAVPLV</sequence>
<accession>A0A8J2RUL5</accession>
<gene>
    <name evidence="11" type="ORF">DGAL_LOCUS12194</name>
</gene>
<dbReference type="EMBL" id="CAKKLH010000287">
    <property type="protein sequence ID" value="CAH0108789.1"/>
    <property type="molecule type" value="Genomic_DNA"/>
</dbReference>
<keyword evidence="12" id="KW-1185">Reference proteome</keyword>
<comment type="subcellular location">
    <subcellularLocation>
        <location evidence="1">Membrane</location>
        <topology evidence="1">Multi-pass membrane protein</topology>
    </subcellularLocation>
</comment>
<dbReference type="SUPFAM" id="SSF81321">
    <property type="entry name" value="Family A G protein-coupled receptor-like"/>
    <property type="match status" value="1"/>
</dbReference>
<name>A0A8J2RUL5_9CRUS</name>
<evidence type="ECO:0000256" key="6">
    <source>
        <dbReference type="ARBA" id="ARBA00023136"/>
    </source>
</evidence>
<evidence type="ECO:0000313" key="11">
    <source>
        <dbReference type="EMBL" id="CAH0108789.1"/>
    </source>
</evidence>
<dbReference type="GO" id="GO:0008188">
    <property type="term" value="F:neuropeptide receptor activity"/>
    <property type="evidence" value="ECO:0007669"/>
    <property type="project" value="TreeGrafter"/>
</dbReference>
<evidence type="ECO:0000256" key="8">
    <source>
        <dbReference type="ARBA" id="ARBA00023224"/>
    </source>
</evidence>
<dbReference type="PROSITE" id="PS50262">
    <property type="entry name" value="G_PROTEIN_RECEP_F1_2"/>
    <property type="match status" value="1"/>
</dbReference>
<evidence type="ECO:0000256" key="5">
    <source>
        <dbReference type="ARBA" id="ARBA00023040"/>
    </source>
</evidence>
<evidence type="ECO:0000256" key="2">
    <source>
        <dbReference type="ARBA" id="ARBA00010663"/>
    </source>
</evidence>
<dbReference type="PANTHER" id="PTHR45695:SF26">
    <property type="entry name" value="NEUROPEPTIDE CCHAMIDE-1 RECEPTOR"/>
    <property type="match status" value="1"/>
</dbReference>
<feature type="transmembrane region" description="Helical" evidence="9">
    <location>
        <begin position="32"/>
        <end position="57"/>
    </location>
</feature>
<keyword evidence="4 9" id="KW-1133">Transmembrane helix</keyword>
<dbReference type="AlphaFoldDB" id="A0A8J2RUL5"/>
<feature type="transmembrane region" description="Helical" evidence="9">
    <location>
        <begin position="69"/>
        <end position="92"/>
    </location>
</feature>
<dbReference type="InterPro" id="IPR000276">
    <property type="entry name" value="GPCR_Rhodpsn"/>
</dbReference>
<protein>
    <recommendedName>
        <fullName evidence="10">G-protein coupled receptors family 1 profile domain-containing protein</fullName>
    </recommendedName>
</protein>
<organism evidence="11 12">
    <name type="scientific">Daphnia galeata</name>
    <dbReference type="NCBI Taxonomy" id="27404"/>
    <lineage>
        <taxon>Eukaryota</taxon>
        <taxon>Metazoa</taxon>
        <taxon>Ecdysozoa</taxon>
        <taxon>Arthropoda</taxon>
        <taxon>Crustacea</taxon>
        <taxon>Branchiopoda</taxon>
        <taxon>Diplostraca</taxon>
        <taxon>Cladocera</taxon>
        <taxon>Anomopoda</taxon>
        <taxon>Daphniidae</taxon>
        <taxon>Daphnia</taxon>
    </lineage>
</organism>
<keyword evidence="3 9" id="KW-0812">Transmembrane</keyword>
<reference evidence="11" key="1">
    <citation type="submission" date="2021-11" db="EMBL/GenBank/DDBJ databases">
        <authorList>
            <person name="Schell T."/>
        </authorList>
    </citation>
    <scope>NUCLEOTIDE SEQUENCE</scope>
    <source>
        <strain evidence="11">M5</strain>
    </source>
</reference>
<evidence type="ECO:0000256" key="9">
    <source>
        <dbReference type="SAM" id="Phobius"/>
    </source>
</evidence>
<dbReference type="GO" id="GO:0005886">
    <property type="term" value="C:plasma membrane"/>
    <property type="evidence" value="ECO:0007669"/>
    <property type="project" value="TreeGrafter"/>
</dbReference>
<dbReference type="PANTHER" id="PTHR45695">
    <property type="entry name" value="LEUCOKININ RECEPTOR-RELATED"/>
    <property type="match status" value="1"/>
</dbReference>
<dbReference type="InterPro" id="IPR017452">
    <property type="entry name" value="GPCR_Rhodpsn_7TM"/>
</dbReference>
<keyword evidence="7" id="KW-0675">Receptor</keyword>
<dbReference type="PRINTS" id="PR00237">
    <property type="entry name" value="GPCRRHODOPSN"/>
</dbReference>
<dbReference type="Pfam" id="PF00001">
    <property type="entry name" value="7tm_1"/>
    <property type="match status" value="1"/>
</dbReference>
<evidence type="ECO:0000256" key="1">
    <source>
        <dbReference type="ARBA" id="ARBA00004141"/>
    </source>
</evidence>